<dbReference type="EMBL" id="CM000769">
    <property type="protein sequence ID" value="OQU75951.1"/>
    <property type="molecule type" value="Genomic_DNA"/>
</dbReference>
<name>A0A1W0VRR5_SORBI</name>
<dbReference type="Gramene" id="OQU75951">
    <property type="protein sequence ID" value="OQU75951"/>
    <property type="gene ID" value="SORBI_3010G060400"/>
</dbReference>
<dbReference type="FunFam" id="2.60.120.330:FF:000018">
    <property type="entry name" value="2-oxoglutarate (2OG) and Fe(II)-dependent oxygenase superfamily protein"/>
    <property type="match status" value="1"/>
</dbReference>
<dbReference type="AlphaFoldDB" id="A0A1W0VRR5"/>
<reference evidence="8 9" key="1">
    <citation type="journal article" date="2009" name="Nature">
        <title>The Sorghum bicolor genome and the diversification of grasses.</title>
        <authorList>
            <person name="Paterson A.H."/>
            <person name="Bowers J.E."/>
            <person name="Bruggmann R."/>
            <person name="Dubchak I."/>
            <person name="Grimwood J."/>
            <person name="Gundlach H."/>
            <person name="Haberer G."/>
            <person name="Hellsten U."/>
            <person name="Mitros T."/>
            <person name="Poliakov A."/>
            <person name="Schmutz J."/>
            <person name="Spannagl M."/>
            <person name="Tang H."/>
            <person name="Wang X."/>
            <person name="Wicker T."/>
            <person name="Bharti A.K."/>
            <person name="Chapman J."/>
            <person name="Feltus F.A."/>
            <person name="Gowik U."/>
            <person name="Grigoriev I.V."/>
            <person name="Lyons E."/>
            <person name="Maher C.A."/>
            <person name="Martis M."/>
            <person name="Narechania A."/>
            <person name="Otillar R.P."/>
            <person name="Penning B.W."/>
            <person name="Salamov A.A."/>
            <person name="Wang Y."/>
            <person name="Zhang L."/>
            <person name="Carpita N.C."/>
            <person name="Freeling M."/>
            <person name="Gingle A.R."/>
            <person name="Hash C.T."/>
            <person name="Keller B."/>
            <person name="Klein P."/>
            <person name="Kresovich S."/>
            <person name="McCann M.C."/>
            <person name="Ming R."/>
            <person name="Peterson D.G."/>
            <person name="Mehboob-ur-Rahman"/>
            <person name="Ware D."/>
            <person name="Westhoff P."/>
            <person name="Mayer K.F."/>
            <person name="Messing J."/>
            <person name="Rokhsar D.S."/>
        </authorList>
    </citation>
    <scope>NUCLEOTIDE SEQUENCE [LARGE SCALE GENOMIC DNA]</scope>
    <source>
        <strain evidence="9">cv. BTx623</strain>
    </source>
</reference>
<dbReference type="InterPro" id="IPR005123">
    <property type="entry name" value="Oxoglu/Fe-dep_dioxygenase_dom"/>
</dbReference>
<protein>
    <recommendedName>
        <fullName evidence="7">Fe2OG dioxygenase domain-containing protein</fullName>
    </recommendedName>
</protein>
<dbReference type="InterPro" id="IPR027443">
    <property type="entry name" value="IPNS-like_sf"/>
</dbReference>
<dbReference type="InterPro" id="IPR026992">
    <property type="entry name" value="DIOX_N"/>
</dbReference>
<sequence length="346" mass="39351">MADESWRVPSLVQEVAATVQEPPSRYLIPEQDRGGDQLAGAEMPDPVPTIDLQRLLASDSAADEEATKLRSALQTWGFFLVTNHGIESSLMDSLIAASREFFRKPLEEKQGNDPVKTQDQILDWCDRLHLRVEPEDERNLDRWPGHPEVFRGLLHEYTQSCKRVKDGILRVMARLLELDDDDDGGILGQFGDKGSTTNARFNYYPACPRPELVLGIRPHSDVCVLTLLLADEHVAGLQFLRDGNWYRVPPVHGRAALLVNVGVSLEIMSNGIFKGPVHRVVTNSEKERMSLAMFYATDFEKEIEPIAELVDEKRPARYKKIKFRDLVAAHYEYFSRRERVIESLKI</sequence>
<evidence type="ECO:0000313" key="9">
    <source>
        <dbReference type="Proteomes" id="UP000000768"/>
    </source>
</evidence>
<dbReference type="Proteomes" id="UP000000768">
    <property type="component" value="Chromosome 10"/>
</dbReference>
<dbReference type="eggNOG" id="KOG0143">
    <property type="taxonomic scope" value="Eukaryota"/>
</dbReference>
<dbReference type="SUPFAM" id="SSF51197">
    <property type="entry name" value="Clavaminate synthase-like"/>
    <property type="match status" value="1"/>
</dbReference>
<dbReference type="GO" id="GO:0046872">
    <property type="term" value="F:metal ion binding"/>
    <property type="evidence" value="ECO:0007669"/>
    <property type="project" value="UniProtKB-KW"/>
</dbReference>
<dbReference type="InterPro" id="IPR050295">
    <property type="entry name" value="Plant_2OG-oxidoreductases"/>
</dbReference>
<keyword evidence="9" id="KW-1185">Reference proteome</keyword>
<comment type="similarity">
    <text evidence="1 5">Belongs to the iron/ascorbate-dependent oxidoreductase family.</text>
</comment>
<keyword evidence="4 5" id="KW-0408">Iron</keyword>
<evidence type="ECO:0000256" key="4">
    <source>
        <dbReference type="ARBA" id="ARBA00023004"/>
    </source>
</evidence>
<gene>
    <name evidence="8" type="ORF">SORBI_3010G060400</name>
</gene>
<dbReference type="OMA" id="IALWPEH"/>
<dbReference type="InterPro" id="IPR044861">
    <property type="entry name" value="IPNS-like_FE2OG_OXY"/>
</dbReference>
<dbReference type="PANTHER" id="PTHR47991">
    <property type="entry name" value="OXOGLUTARATE/IRON-DEPENDENT DIOXYGENASE"/>
    <property type="match status" value="1"/>
</dbReference>
<evidence type="ECO:0000256" key="2">
    <source>
        <dbReference type="ARBA" id="ARBA00022723"/>
    </source>
</evidence>
<dbReference type="FunCoup" id="A0A1W0VRR5">
    <property type="interactions" value="16"/>
</dbReference>
<dbReference type="PROSITE" id="PS51471">
    <property type="entry name" value="FE2OG_OXY"/>
    <property type="match status" value="1"/>
</dbReference>
<evidence type="ECO:0000313" key="8">
    <source>
        <dbReference type="EMBL" id="OQU75951.1"/>
    </source>
</evidence>
<proteinExistence type="inferred from homology"/>
<accession>A0A1W0VRR5</accession>
<dbReference type="Pfam" id="PF03171">
    <property type="entry name" value="2OG-FeII_Oxy"/>
    <property type="match status" value="1"/>
</dbReference>
<evidence type="ECO:0000256" key="6">
    <source>
        <dbReference type="SAM" id="MobiDB-lite"/>
    </source>
</evidence>
<keyword evidence="3 5" id="KW-0560">Oxidoreductase</keyword>
<dbReference type="InParanoid" id="A0A1W0VRR5"/>
<feature type="region of interest" description="Disordered" evidence="6">
    <location>
        <begin position="22"/>
        <end position="41"/>
    </location>
</feature>
<keyword evidence="2 5" id="KW-0479">Metal-binding</keyword>
<feature type="domain" description="Fe2OG dioxygenase" evidence="7">
    <location>
        <begin position="195"/>
        <end position="297"/>
    </location>
</feature>
<evidence type="ECO:0000256" key="5">
    <source>
        <dbReference type="RuleBase" id="RU003682"/>
    </source>
</evidence>
<dbReference type="Pfam" id="PF14226">
    <property type="entry name" value="DIOX_N"/>
    <property type="match status" value="1"/>
</dbReference>
<dbReference type="GO" id="GO:0016491">
    <property type="term" value="F:oxidoreductase activity"/>
    <property type="evidence" value="ECO:0007669"/>
    <property type="project" value="UniProtKB-KW"/>
</dbReference>
<evidence type="ECO:0000259" key="7">
    <source>
        <dbReference type="PROSITE" id="PS51471"/>
    </source>
</evidence>
<organism evidence="8 9">
    <name type="scientific">Sorghum bicolor</name>
    <name type="common">Sorghum</name>
    <name type="synonym">Sorghum vulgare</name>
    <dbReference type="NCBI Taxonomy" id="4558"/>
    <lineage>
        <taxon>Eukaryota</taxon>
        <taxon>Viridiplantae</taxon>
        <taxon>Streptophyta</taxon>
        <taxon>Embryophyta</taxon>
        <taxon>Tracheophyta</taxon>
        <taxon>Spermatophyta</taxon>
        <taxon>Magnoliopsida</taxon>
        <taxon>Liliopsida</taxon>
        <taxon>Poales</taxon>
        <taxon>Poaceae</taxon>
        <taxon>PACMAD clade</taxon>
        <taxon>Panicoideae</taxon>
        <taxon>Andropogonodae</taxon>
        <taxon>Andropogoneae</taxon>
        <taxon>Sorghinae</taxon>
        <taxon>Sorghum</taxon>
    </lineage>
</organism>
<reference evidence="9" key="2">
    <citation type="journal article" date="2018" name="Plant J.">
        <title>The Sorghum bicolor reference genome: improved assembly, gene annotations, a transcriptome atlas, and signatures of genome organization.</title>
        <authorList>
            <person name="McCormick R.F."/>
            <person name="Truong S.K."/>
            <person name="Sreedasyam A."/>
            <person name="Jenkins J."/>
            <person name="Shu S."/>
            <person name="Sims D."/>
            <person name="Kennedy M."/>
            <person name="Amirebrahimi M."/>
            <person name="Weers B.D."/>
            <person name="McKinley B."/>
            <person name="Mattison A."/>
            <person name="Morishige D.T."/>
            <person name="Grimwood J."/>
            <person name="Schmutz J."/>
            <person name="Mullet J.E."/>
        </authorList>
    </citation>
    <scope>NUCLEOTIDE SEQUENCE [LARGE SCALE GENOMIC DNA]</scope>
    <source>
        <strain evidence="9">cv. BTx623</strain>
    </source>
</reference>
<evidence type="ECO:0000256" key="3">
    <source>
        <dbReference type="ARBA" id="ARBA00023002"/>
    </source>
</evidence>
<evidence type="ECO:0000256" key="1">
    <source>
        <dbReference type="ARBA" id="ARBA00008056"/>
    </source>
</evidence>
<dbReference type="Gene3D" id="2.60.120.330">
    <property type="entry name" value="B-lactam Antibiotic, Isopenicillin N Synthase, Chain"/>
    <property type="match status" value="1"/>
</dbReference>